<name>A0A9W7BDG7_9STRA</name>
<dbReference type="PANTHER" id="PTHR38130">
    <property type="entry name" value="EF-HAND DOMAIN-CONTAINING PROTEIN"/>
    <property type="match status" value="1"/>
</dbReference>
<reference evidence="3" key="1">
    <citation type="journal article" date="2023" name="Commun. Biol.">
        <title>Genome analysis of Parmales, the sister group of diatoms, reveals the evolutionary specialization of diatoms from phago-mixotrophs to photoautotrophs.</title>
        <authorList>
            <person name="Ban H."/>
            <person name="Sato S."/>
            <person name="Yoshikawa S."/>
            <person name="Yamada K."/>
            <person name="Nakamura Y."/>
            <person name="Ichinomiya M."/>
            <person name="Sato N."/>
            <person name="Blanc-Mathieu R."/>
            <person name="Endo H."/>
            <person name="Kuwata A."/>
            <person name="Ogata H."/>
        </authorList>
    </citation>
    <scope>NUCLEOTIDE SEQUENCE [LARGE SCALE GENOMIC DNA]</scope>
</reference>
<feature type="compositionally biased region" description="Polar residues" evidence="1">
    <location>
        <begin position="426"/>
        <end position="442"/>
    </location>
</feature>
<accession>A0A9W7BDG7</accession>
<sequence length="549" mass="61008">MSLQSIGASTIPNEKAQKQQSLRLNARGTNNISDIDGAKPAQKMNKFINKPNHTYDISDIHGSRPLALHRATNSIDYTLKHDDIEGSRPRGATHKQARSNNPVDPLMPNYKLPSYELPPDPTPKFLRDSLNVGDIDGTRSKPLYRFPTRENVSVIDIEGAQAGWKPRHKRVQKEGKARDLMEVRGWGGANDDNEERSVADINMQGVKKTQRCTDPLRPVHFINGMVVQDDMTHTMPKKLPPKRDGPFFPLTTKDIDGAWPGWCPPHAMQPPLEQRRHFRNTNFVGDIAGAQSDTVQHCIRTNRVTNPLNPAYTSLDGDPMQIDQNKSKATLEAEASLRYAEENSRRQENEARERAAISARRSQAFNNTTEFQDIQVPESQYSQPPAEFVAPVSHRSNNQEGDRQDIAARDARIAQLEAEVNDLRTTFSQKLPTQPMAMSNGFSAPGGDQTFYRQPSPGGSRGPSPRNEGGSRGPSPRNSRGPSPRNSRGPSPRNSRAPSPSGSYRSTGSKGADRMVLRSSDGQPRVSITPREVRQQRAYEADIAAVRDL</sequence>
<feature type="region of interest" description="Disordered" evidence="1">
    <location>
        <begin position="1"/>
        <end position="21"/>
    </location>
</feature>
<proteinExistence type="predicted"/>
<dbReference type="Proteomes" id="UP001162640">
    <property type="component" value="Unassembled WGS sequence"/>
</dbReference>
<feature type="compositionally biased region" description="Low complexity" evidence="1">
    <location>
        <begin position="453"/>
        <end position="503"/>
    </location>
</feature>
<dbReference type="AlphaFoldDB" id="A0A9W7BDG7"/>
<organism evidence="2 3">
    <name type="scientific">Triparma laevis f. inornata</name>
    <dbReference type="NCBI Taxonomy" id="1714386"/>
    <lineage>
        <taxon>Eukaryota</taxon>
        <taxon>Sar</taxon>
        <taxon>Stramenopiles</taxon>
        <taxon>Ochrophyta</taxon>
        <taxon>Bolidophyceae</taxon>
        <taxon>Parmales</taxon>
        <taxon>Triparmaceae</taxon>
        <taxon>Triparma</taxon>
    </lineage>
</organism>
<feature type="region of interest" description="Disordered" evidence="1">
    <location>
        <begin position="426"/>
        <end position="533"/>
    </location>
</feature>
<evidence type="ECO:0000313" key="2">
    <source>
        <dbReference type="EMBL" id="GMH86551.1"/>
    </source>
</evidence>
<comment type="caution">
    <text evidence="2">The sequence shown here is derived from an EMBL/GenBank/DDBJ whole genome shotgun (WGS) entry which is preliminary data.</text>
</comment>
<evidence type="ECO:0000256" key="1">
    <source>
        <dbReference type="SAM" id="MobiDB-lite"/>
    </source>
</evidence>
<protein>
    <submittedName>
        <fullName evidence="2">Uncharacterized protein</fullName>
    </submittedName>
</protein>
<gene>
    <name evidence="2" type="ORF">TL16_g10582</name>
</gene>
<evidence type="ECO:0000313" key="3">
    <source>
        <dbReference type="Proteomes" id="UP001162640"/>
    </source>
</evidence>
<feature type="region of interest" description="Disordered" evidence="1">
    <location>
        <begin position="82"/>
        <end position="106"/>
    </location>
</feature>
<dbReference type="PANTHER" id="PTHR38130:SF1">
    <property type="entry name" value="EF-HAND DOMAIN-CONTAINING PROTEIN"/>
    <property type="match status" value="1"/>
</dbReference>
<dbReference type="EMBL" id="BLQM01000378">
    <property type="protein sequence ID" value="GMH86551.1"/>
    <property type="molecule type" value="Genomic_DNA"/>
</dbReference>